<reference evidence="11 12" key="1">
    <citation type="journal article" date="2016" name="Nat. Commun.">
        <title>Thousands of microbial genomes shed light on interconnected biogeochemical processes in an aquifer system.</title>
        <authorList>
            <person name="Anantharaman K."/>
            <person name="Brown C.T."/>
            <person name="Hug L.A."/>
            <person name="Sharon I."/>
            <person name="Castelle C.J."/>
            <person name="Probst A.J."/>
            <person name="Thomas B.C."/>
            <person name="Singh A."/>
            <person name="Wilkins M.J."/>
            <person name="Karaoz U."/>
            <person name="Brodie E.L."/>
            <person name="Williams K.H."/>
            <person name="Hubbard S.S."/>
            <person name="Banfield J.F."/>
        </authorList>
    </citation>
    <scope>NUCLEOTIDE SEQUENCE [LARGE SCALE GENOMIC DNA]</scope>
</reference>
<organism evidence="11 12">
    <name type="scientific">Candidatus Roizmanbacteria bacterium RIFCSPHIGHO2_01_FULL_39_12c</name>
    <dbReference type="NCBI Taxonomy" id="1802031"/>
    <lineage>
        <taxon>Bacteria</taxon>
        <taxon>Candidatus Roizmaniibacteriota</taxon>
    </lineage>
</organism>
<dbReference type="InterPro" id="IPR047112">
    <property type="entry name" value="RecG/Mfd"/>
</dbReference>
<keyword evidence="4 11" id="KW-0347">Helicase</keyword>
<evidence type="ECO:0000256" key="5">
    <source>
        <dbReference type="ARBA" id="ARBA00022840"/>
    </source>
</evidence>
<evidence type="ECO:0000259" key="9">
    <source>
        <dbReference type="PROSITE" id="PS51192"/>
    </source>
</evidence>
<evidence type="ECO:0000256" key="2">
    <source>
        <dbReference type="ARBA" id="ARBA00022763"/>
    </source>
</evidence>
<dbReference type="GO" id="GO:0003678">
    <property type="term" value="F:DNA helicase activity"/>
    <property type="evidence" value="ECO:0007669"/>
    <property type="project" value="TreeGrafter"/>
</dbReference>
<accession>A0A1F7G805</accession>
<dbReference type="GO" id="GO:0003677">
    <property type="term" value="F:DNA binding"/>
    <property type="evidence" value="ECO:0007669"/>
    <property type="project" value="UniProtKB-KW"/>
</dbReference>
<dbReference type="InterPro" id="IPR027417">
    <property type="entry name" value="P-loop_NTPase"/>
</dbReference>
<dbReference type="NCBIfam" id="NF008165">
    <property type="entry name" value="PRK10917.1-3"/>
    <property type="match status" value="1"/>
</dbReference>
<dbReference type="GO" id="GO:0006281">
    <property type="term" value="P:DNA repair"/>
    <property type="evidence" value="ECO:0007669"/>
    <property type="project" value="UniProtKB-KW"/>
</dbReference>
<dbReference type="GO" id="GO:0005524">
    <property type="term" value="F:ATP binding"/>
    <property type="evidence" value="ECO:0007669"/>
    <property type="project" value="UniProtKB-KW"/>
</dbReference>
<evidence type="ECO:0000313" key="11">
    <source>
        <dbReference type="EMBL" id="OGK15057.1"/>
    </source>
</evidence>
<protein>
    <recommendedName>
        <fullName evidence="8">Probable DNA 3'-5' helicase RecG</fullName>
    </recommendedName>
</protein>
<dbReference type="SMART" id="SM00490">
    <property type="entry name" value="HELICc"/>
    <property type="match status" value="1"/>
</dbReference>
<dbReference type="SUPFAM" id="SSF52540">
    <property type="entry name" value="P-loop containing nucleoside triphosphate hydrolases"/>
    <property type="match status" value="2"/>
</dbReference>
<evidence type="ECO:0000256" key="1">
    <source>
        <dbReference type="ARBA" id="ARBA00022741"/>
    </source>
</evidence>
<keyword evidence="3" id="KW-0378">Hydrolase</keyword>
<gene>
    <name evidence="11" type="ORF">A2774_00740</name>
</gene>
<dbReference type="PANTHER" id="PTHR47964">
    <property type="entry name" value="ATP-DEPENDENT DNA HELICASE HOMOLOG RECG, CHLOROPLASTIC"/>
    <property type="match status" value="1"/>
</dbReference>
<dbReference type="CDD" id="cd04488">
    <property type="entry name" value="RecG_wedge_OBF"/>
    <property type="match status" value="1"/>
</dbReference>
<dbReference type="SUPFAM" id="SSF50249">
    <property type="entry name" value="Nucleic acid-binding proteins"/>
    <property type="match status" value="1"/>
</dbReference>
<sequence length="699" mass="80394">MNLATPIEKLPGTSFLTLKKLKNIEINNYWELLNYFPFRYENYSIVSPISSLQNGETVTIKGKLIEIENLYSKRGLKIQKAKLADASGQIDLIWYNQPYLLRVLKSGMYLSLAGEVKGFFHSLSFVPKEFDIIRDFGQETIHTGRLIPIYPEKKGLSAKLFREKIHYLIEHHCKGNYQDNLEELLPHDITKKFDLLSESAAYKQIHFPRNLQLAKQARERLAFDELFLIQLSSQIVRRDWEKENVGNAFKMETQSLASLQDFIKNLPFELTSAQKRSTREIISDLRKTKPMNRFLQGDVGSGKTVVAATACYFSYLNGYKSLFMAPTEILAYQHYQTLKKLFAQYQFNIALQTRTMKNFINRKRVSKNNNVKKNKINYDLIIGTHALINQNLEFDKVGLVVIDEQHRFGVVQRAKLKEKGLNPHLLTMTATPIPRTVALTLYGELDISLIDELPQGRKSVKTYLVPKEKRQAGYQWIRKKINSDKAQVFIICPLIEESDVETMKSVKAAKKEFLKLQSDIFPQFRLALLHGKVKTDEKNIIMRDFKVKKYDILVATSLVEVGIDIPSATIMIIEGADRFGLAQLHQLRGRIGRSEKQSYCFLYTESGGASIIEKLKFFAKTNSGIKIAEYDLQRRGPGEVFGTRQHGFLNLKIASLADLDLIEKSRQAVIHFLRNHSLKSVANLKTRFKDYKLTQISRD</sequence>
<dbReference type="InterPro" id="IPR045562">
    <property type="entry name" value="RecG_dom3_C"/>
</dbReference>
<name>A0A1F7G805_9BACT</name>
<dbReference type="PROSITE" id="PS51192">
    <property type="entry name" value="HELICASE_ATP_BIND_1"/>
    <property type="match status" value="1"/>
</dbReference>
<evidence type="ECO:0000256" key="8">
    <source>
        <dbReference type="ARBA" id="ARBA00049819"/>
    </source>
</evidence>
<comment type="caution">
    <text evidence="11">The sequence shown here is derived from an EMBL/GenBank/DDBJ whole genome shotgun (WGS) entry which is preliminary data.</text>
</comment>
<dbReference type="SMART" id="SM00487">
    <property type="entry name" value="DEXDc"/>
    <property type="match status" value="1"/>
</dbReference>
<dbReference type="Proteomes" id="UP000177208">
    <property type="component" value="Unassembled WGS sequence"/>
</dbReference>
<proteinExistence type="predicted"/>
<dbReference type="Pfam" id="PF19833">
    <property type="entry name" value="RecG_dom3_C"/>
    <property type="match status" value="1"/>
</dbReference>
<evidence type="ECO:0000256" key="6">
    <source>
        <dbReference type="ARBA" id="ARBA00023125"/>
    </source>
</evidence>
<dbReference type="InterPro" id="IPR033454">
    <property type="entry name" value="RecG_wedge"/>
</dbReference>
<dbReference type="InterPro" id="IPR012340">
    <property type="entry name" value="NA-bd_OB-fold"/>
</dbReference>
<dbReference type="AlphaFoldDB" id="A0A1F7G805"/>
<feature type="domain" description="Helicase C-terminal" evidence="10">
    <location>
        <begin position="459"/>
        <end position="633"/>
    </location>
</feature>
<dbReference type="Pfam" id="PF00271">
    <property type="entry name" value="Helicase_C"/>
    <property type="match status" value="1"/>
</dbReference>
<keyword evidence="2" id="KW-0227">DNA damage</keyword>
<dbReference type="InterPro" id="IPR011545">
    <property type="entry name" value="DEAD/DEAH_box_helicase_dom"/>
</dbReference>
<dbReference type="CDD" id="cd17992">
    <property type="entry name" value="DEXHc_RecG"/>
    <property type="match status" value="1"/>
</dbReference>
<feature type="domain" description="Helicase ATP-binding" evidence="9">
    <location>
        <begin position="284"/>
        <end position="450"/>
    </location>
</feature>
<dbReference type="InterPro" id="IPR001650">
    <property type="entry name" value="Helicase_C-like"/>
</dbReference>
<keyword evidence="5" id="KW-0067">ATP-binding</keyword>
<evidence type="ECO:0000256" key="4">
    <source>
        <dbReference type="ARBA" id="ARBA00022806"/>
    </source>
</evidence>
<dbReference type="EMBL" id="MFZG01000042">
    <property type="protein sequence ID" value="OGK15057.1"/>
    <property type="molecule type" value="Genomic_DNA"/>
</dbReference>
<dbReference type="Pfam" id="PF17191">
    <property type="entry name" value="RecG_wedge"/>
    <property type="match status" value="1"/>
</dbReference>
<evidence type="ECO:0000259" key="10">
    <source>
        <dbReference type="PROSITE" id="PS51194"/>
    </source>
</evidence>
<keyword evidence="6" id="KW-0238">DNA-binding</keyword>
<dbReference type="NCBIfam" id="NF008168">
    <property type="entry name" value="PRK10917.2-2"/>
    <property type="match status" value="1"/>
</dbReference>
<dbReference type="InterPro" id="IPR014001">
    <property type="entry name" value="Helicase_ATP-bd"/>
</dbReference>
<dbReference type="GO" id="GO:0016787">
    <property type="term" value="F:hydrolase activity"/>
    <property type="evidence" value="ECO:0007669"/>
    <property type="project" value="UniProtKB-KW"/>
</dbReference>
<dbReference type="PROSITE" id="PS51194">
    <property type="entry name" value="HELICASE_CTER"/>
    <property type="match status" value="1"/>
</dbReference>
<dbReference type="Gene3D" id="2.40.50.140">
    <property type="entry name" value="Nucleic acid-binding proteins"/>
    <property type="match status" value="1"/>
</dbReference>
<dbReference type="Pfam" id="PF00270">
    <property type="entry name" value="DEAD"/>
    <property type="match status" value="1"/>
</dbReference>
<dbReference type="PANTHER" id="PTHR47964:SF1">
    <property type="entry name" value="ATP-DEPENDENT DNA HELICASE HOMOLOG RECG, CHLOROPLASTIC"/>
    <property type="match status" value="1"/>
</dbReference>
<evidence type="ECO:0000256" key="7">
    <source>
        <dbReference type="ARBA" id="ARBA00023204"/>
    </source>
</evidence>
<keyword evidence="1" id="KW-0547">Nucleotide-binding</keyword>
<evidence type="ECO:0000313" key="12">
    <source>
        <dbReference type="Proteomes" id="UP000177208"/>
    </source>
</evidence>
<keyword evidence="7" id="KW-0234">DNA repair</keyword>
<evidence type="ECO:0000256" key="3">
    <source>
        <dbReference type="ARBA" id="ARBA00022801"/>
    </source>
</evidence>
<dbReference type="Gene3D" id="3.40.50.300">
    <property type="entry name" value="P-loop containing nucleotide triphosphate hydrolases"/>
    <property type="match status" value="2"/>
</dbReference>